<reference evidence="1" key="1">
    <citation type="submission" date="2022-08" db="EMBL/GenBank/DDBJ databases">
        <title>Genome Sequence of Fusarium decemcellulare.</title>
        <authorList>
            <person name="Buettner E."/>
        </authorList>
    </citation>
    <scope>NUCLEOTIDE SEQUENCE</scope>
    <source>
        <strain evidence="1">Babe19</strain>
    </source>
</reference>
<dbReference type="Proteomes" id="UP001148629">
    <property type="component" value="Unassembled WGS sequence"/>
</dbReference>
<gene>
    <name evidence="1" type="ORF">NM208_g3641</name>
</gene>
<proteinExistence type="predicted"/>
<organism evidence="1 2">
    <name type="scientific">Fusarium decemcellulare</name>
    <dbReference type="NCBI Taxonomy" id="57161"/>
    <lineage>
        <taxon>Eukaryota</taxon>
        <taxon>Fungi</taxon>
        <taxon>Dikarya</taxon>
        <taxon>Ascomycota</taxon>
        <taxon>Pezizomycotina</taxon>
        <taxon>Sordariomycetes</taxon>
        <taxon>Hypocreomycetidae</taxon>
        <taxon>Hypocreales</taxon>
        <taxon>Nectriaceae</taxon>
        <taxon>Fusarium</taxon>
        <taxon>Fusarium decemcellulare species complex</taxon>
    </lineage>
</organism>
<dbReference type="EMBL" id="JANRMS010000250">
    <property type="protein sequence ID" value="KAJ3543330.1"/>
    <property type="molecule type" value="Genomic_DNA"/>
</dbReference>
<comment type="caution">
    <text evidence="1">The sequence shown here is derived from an EMBL/GenBank/DDBJ whole genome shotgun (WGS) entry which is preliminary data.</text>
</comment>
<evidence type="ECO:0000313" key="1">
    <source>
        <dbReference type="EMBL" id="KAJ3543330.1"/>
    </source>
</evidence>
<accession>A0ACC1SNH7</accession>
<sequence>MSKMPLPESSDITSNSQTLGADAPIDVGSILDDDKDDDESGDELDVPPLLLGPSDIERVLFSGKSATNPYVLGPSIVCDTSNLGSYFEQQARNELNSALMNGFTMADLQTYCFLAEYAVNSGYLHGSSATNLFPAQALAQSLVQLSRAQQIPDADAQSCRALTAVTQYLAITRAILCIGNPNLHSTQQHPVQNNSSPGRITNTPASERLEILLRVQELCCKPFAQQEPRPWDEKSEFRRVQEELDRFLVRWPGTWASGSSEDSMTNAFPNDTESHVALLIGHCSVILLNRIFLPIPRRRTGSQAGQVINVDCVNFPSAPDLFIKERISRCEASVAAICLVCKDMIEDGQIFAQSFWVGFSCVQCALVLIDRLHASPVPGNKIAESLKFTLAIVASLRQVLKPANDWIELLFRLCDPTTCLTRDGFSEEESFLTYFGRYAGVVDEIRIPLSWKPSPAPSKYQKRTARPSTRTESPMMNHEPAGEEVSWIEVYTGQLDSDAAVADQLEPVATDDHAISTRAATAHAPVQPMPPSGPDVDVSEILNLIFDNDMTKAPMTTEGWPSPLGDVDIDFDSLQGLLCALPTDWTGLDDDMGWEGEPDSSLRAVGNGGTWA</sequence>
<evidence type="ECO:0000313" key="2">
    <source>
        <dbReference type="Proteomes" id="UP001148629"/>
    </source>
</evidence>
<protein>
    <submittedName>
        <fullName evidence="1">Uncharacterized protein</fullName>
    </submittedName>
</protein>
<keyword evidence="2" id="KW-1185">Reference proteome</keyword>
<name>A0ACC1SNH7_9HYPO</name>